<keyword evidence="3" id="KW-1185">Reference proteome</keyword>
<keyword evidence="1" id="KW-0812">Transmembrane</keyword>
<sequence length="129" mass="14795">MLELTVILLVLTGIAFYLFLSYKIANSKWFDKYCMPRSINTERPISTIGFIAKVPLKDEPRDAYLIEEKHCSWRLGLGSCGRVAKSLQLKYVGDMLVIIQTCEDGDYKEFHYKISDIVGRITISYKSDS</sequence>
<dbReference type="Proteomes" id="UP000663070">
    <property type="component" value="Segment"/>
</dbReference>
<keyword evidence="1" id="KW-1133">Transmembrane helix</keyword>
<keyword evidence="1" id="KW-0472">Membrane</keyword>
<dbReference type="EMBL" id="MW057854">
    <property type="protein sequence ID" value="QPB11942.1"/>
    <property type="molecule type" value="Genomic_DNA"/>
</dbReference>
<protein>
    <submittedName>
        <fullName evidence="2">Uncharacterized protein</fullName>
    </submittedName>
</protein>
<feature type="transmembrane region" description="Helical" evidence="1">
    <location>
        <begin position="6"/>
        <end position="25"/>
    </location>
</feature>
<evidence type="ECO:0000256" key="1">
    <source>
        <dbReference type="SAM" id="Phobius"/>
    </source>
</evidence>
<reference evidence="2" key="1">
    <citation type="submission" date="2020-10" db="EMBL/GenBank/DDBJ databases">
        <title>Novel bacteriophages targeting Providencia spp. as potential agents for phage therapy.</title>
        <authorList>
            <person name="Rakov C."/>
            <person name="Alkalay-Oren S."/>
            <person name="Coppenhagen-Glazer S."/>
            <person name="Hazan R."/>
        </authorList>
    </citation>
    <scope>NUCLEOTIDE SEQUENCE</scope>
</reference>
<evidence type="ECO:0000313" key="3">
    <source>
        <dbReference type="Proteomes" id="UP000663070"/>
    </source>
</evidence>
<proteinExistence type="predicted"/>
<organism evidence="2 3">
    <name type="scientific">Providencia phage PSTCR2</name>
    <dbReference type="NCBI Taxonomy" id="2783544"/>
    <lineage>
        <taxon>Viruses</taxon>
        <taxon>Duplodnaviria</taxon>
        <taxon>Heunggongvirae</taxon>
        <taxon>Uroviricota</taxon>
        <taxon>Caudoviricetes</taxon>
        <taxon>Autographivirales</taxon>
        <taxon>Autotranscriptaviridae</taxon>
        <taxon>Studiervirinae</taxon>
        <taxon>Solymavirus</taxon>
        <taxon>Solymavirus PSTCR2</taxon>
    </lineage>
</organism>
<evidence type="ECO:0000313" key="2">
    <source>
        <dbReference type="EMBL" id="QPB11942.1"/>
    </source>
</evidence>
<accession>A0A873WH77</accession>
<dbReference type="InterPro" id="IPR058006">
    <property type="entry name" value="1.05"/>
</dbReference>
<name>A0A873WH77_9CAUD</name>
<dbReference type="Pfam" id="PF25755">
    <property type="entry name" value="Phage_T3_1_05"/>
    <property type="match status" value="1"/>
</dbReference>